<dbReference type="HOGENOM" id="CLU_044757_0_0_1"/>
<gene>
    <name evidence="2" type="ORF">PIIN_08837</name>
</gene>
<feature type="region of interest" description="Disordered" evidence="1">
    <location>
        <begin position="243"/>
        <end position="273"/>
    </location>
</feature>
<dbReference type="Proteomes" id="UP000007148">
    <property type="component" value="Unassembled WGS sequence"/>
</dbReference>
<keyword evidence="3" id="KW-1185">Reference proteome</keyword>
<dbReference type="EMBL" id="CAFZ01000365">
    <property type="protein sequence ID" value="CCA74867.1"/>
    <property type="molecule type" value="Genomic_DNA"/>
</dbReference>
<comment type="caution">
    <text evidence="2">The sequence shown here is derived from an EMBL/GenBank/DDBJ whole genome shotgun (WGS) entry which is preliminary data.</text>
</comment>
<proteinExistence type="predicted"/>
<sequence>MSSVPPITTSEAASTDPDVPVDTFVLRPNHQPPSILDTVFVSKRSKRAVYATTTDANHKTCLWKVRRDGQLELVASIGWECSVQTSNAIGQDSLGNMSGQVKNVVMVNYGGRAMQAGEFLRKGTGWLHSNSKAFSVDKIEYKWKSGNGIVNTHDGVDSHHQSLFCNDMWKIWRCVVASPGISNAHPHPRMARVNSGIGDHAMSRALTDESICNERCAEPPRNMGDPPLSTGYPSPLANLSLSSPLTRSTADSGTKIGPNPYRKSSESFGAPIPPSTSKARGMISLLFFPAPSTLLARFVPPQVGLIHHELALFSPLYASIPVPSSSPYASRGDIESNTKLLENLLVSAILLVTGKGEWRQVKSLADPDALQAVFMAEARGDLPPYTSRVGRIRPPHMAFRSDASRMNRSREPESVQRPRTT</sequence>
<dbReference type="OrthoDB" id="3253100at2759"/>
<feature type="region of interest" description="Disordered" evidence="1">
    <location>
        <begin position="398"/>
        <end position="421"/>
    </location>
</feature>
<evidence type="ECO:0000313" key="2">
    <source>
        <dbReference type="EMBL" id="CCA74867.1"/>
    </source>
</evidence>
<dbReference type="AlphaFoldDB" id="G4TU74"/>
<dbReference type="InParanoid" id="G4TU74"/>
<evidence type="ECO:0000313" key="3">
    <source>
        <dbReference type="Proteomes" id="UP000007148"/>
    </source>
</evidence>
<protein>
    <submittedName>
        <fullName evidence="2">Uncharacterized protein</fullName>
    </submittedName>
</protein>
<reference evidence="2 3" key="1">
    <citation type="journal article" date="2011" name="PLoS Pathog.">
        <title>Endophytic Life Strategies Decoded by Genome and Transcriptome Analyses of the Mutualistic Root Symbiont Piriformospora indica.</title>
        <authorList>
            <person name="Zuccaro A."/>
            <person name="Lahrmann U."/>
            <person name="Guldener U."/>
            <person name="Langen G."/>
            <person name="Pfiffi S."/>
            <person name="Biedenkopf D."/>
            <person name="Wong P."/>
            <person name="Samans B."/>
            <person name="Grimm C."/>
            <person name="Basiewicz M."/>
            <person name="Murat C."/>
            <person name="Martin F."/>
            <person name="Kogel K.H."/>
        </authorList>
    </citation>
    <scope>NUCLEOTIDE SEQUENCE [LARGE SCALE GENOMIC DNA]</scope>
    <source>
        <strain evidence="2 3">DSM 11827</strain>
    </source>
</reference>
<name>G4TU74_SERID</name>
<organism evidence="2 3">
    <name type="scientific">Serendipita indica (strain DSM 11827)</name>
    <name type="common">Root endophyte fungus</name>
    <name type="synonym">Piriformospora indica</name>
    <dbReference type="NCBI Taxonomy" id="1109443"/>
    <lineage>
        <taxon>Eukaryota</taxon>
        <taxon>Fungi</taxon>
        <taxon>Dikarya</taxon>
        <taxon>Basidiomycota</taxon>
        <taxon>Agaricomycotina</taxon>
        <taxon>Agaricomycetes</taxon>
        <taxon>Sebacinales</taxon>
        <taxon>Serendipitaceae</taxon>
        <taxon>Serendipita</taxon>
    </lineage>
</organism>
<accession>G4TU74</accession>
<evidence type="ECO:0000256" key="1">
    <source>
        <dbReference type="SAM" id="MobiDB-lite"/>
    </source>
</evidence>
<feature type="compositionally biased region" description="Basic and acidic residues" evidence="1">
    <location>
        <begin position="402"/>
        <end position="421"/>
    </location>
</feature>